<reference evidence="14" key="1">
    <citation type="submission" date="2013-07" db="EMBL/GenBank/DDBJ databases">
        <authorList>
            <person name="Geib S."/>
        </authorList>
    </citation>
    <scope>NUCLEOTIDE SEQUENCE</scope>
</reference>
<dbReference type="PRINTS" id="PR00784">
    <property type="entry name" value="MTUNCOUPLING"/>
</dbReference>
<dbReference type="PROSITE" id="PS50920">
    <property type="entry name" value="SOLCAR"/>
    <property type="match status" value="3"/>
</dbReference>
<dbReference type="SMR" id="W8BWW8"/>
<dbReference type="SUPFAM" id="SSF103506">
    <property type="entry name" value="Mitochondrial carrier"/>
    <property type="match status" value="1"/>
</dbReference>
<evidence type="ECO:0000256" key="6">
    <source>
        <dbReference type="ARBA" id="ARBA00022792"/>
    </source>
</evidence>
<dbReference type="EMBL" id="GAMC01000750">
    <property type="protein sequence ID" value="JAC05806.1"/>
    <property type="molecule type" value="mRNA"/>
</dbReference>
<dbReference type="EMBL" id="CAJHJT010000056">
    <property type="protein sequence ID" value="CAD7014728.1"/>
    <property type="molecule type" value="Genomic_DNA"/>
</dbReference>
<dbReference type="OrthoDB" id="448427at2759"/>
<feature type="repeat" description="Solcar" evidence="10">
    <location>
        <begin position="21"/>
        <end position="104"/>
    </location>
</feature>
<evidence type="ECO:0000313" key="15">
    <source>
        <dbReference type="Proteomes" id="UP000606786"/>
    </source>
</evidence>
<evidence type="ECO:0000313" key="13">
    <source>
        <dbReference type="EMBL" id="CAD7014728.1"/>
    </source>
</evidence>
<dbReference type="AlphaFoldDB" id="W8BWW8"/>
<gene>
    <name evidence="14" type="primary">M2OM</name>
    <name evidence="13" type="ORF">CCAP1982_LOCUS22706</name>
</gene>
<dbReference type="FunFam" id="1.50.40.10:FF:000009">
    <property type="entry name" value="Mitochondrial 2-oxoglutarate/malate carrier protein"/>
    <property type="match status" value="1"/>
</dbReference>
<dbReference type="Proteomes" id="UP000606786">
    <property type="component" value="Unassembled WGS sequence"/>
</dbReference>
<feature type="transmembrane region" description="Helical" evidence="12">
    <location>
        <begin position="21"/>
        <end position="40"/>
    </location>
</feature>
<evidence type="ECO:0000256" key="1">
    <source>
        <dbReference type="ARBA" id="ARBA00004448"/>
    </source>
</evidence>
<evidence type="ECO:0000256" key="4">
    <source>
        <dbReference type="ARBA" id="ARBA00022692"/>
    </source>
</evidence>
<keyword evidence="15" id="KW-1185">Reference proteome</keyword>
<dbReference type="InterPro" id="IPR023395">
    <property type="entry name" value="MCP_dom_sf"/>
</dbReference>
<evidence type="ECO:0000256" key="11">
    <source>
        <dbReference type="RuleBase" id="RU000488"/>
    </source>
</evidence>
<keyword evidence="9 10" id="KW-0472">Membrane</keyword>
<evidence type="ECO:0000256" key="8">
    <source>
        <dbReference type="ARBA" id="ARBA00023128"/>
    </source>
</evidence>
<keyword evidence="4 10" id="KW-0812">Transmembrane</keyword>
<sequence length="316" mass="34629">MSQQQQKDDEKKKDAAIPTPLKYLFGGLAAMSSTCVMHPMDLVKTRMQVASDNGTKHPTPIDVIKTAIRNDGVIGLYRGLGASVLRQSIYSTTRIGVYTSLSEFFRDRYQSAPSLNMIICIAAFAGATGAYVGNPADVGLIRIMTDARLPSADRRNYTSVFNALSRIVKEEGVLTLWRGAVPTVGRAIVVSVAQLASYTQFRRWAKTKLGLGDGFGLHLVASIGSGILTASASLPVDIAKTRIQNMKVINGKPEYTGLFDVIVKISRNEGALALWRGYVPYVLRVVPQTILIFIILEQLNTAYFKYVLGETYKSRI</sequence>
<dbReference type="InterPro" id="IPR002067">
    <property type="entry name" value="MCP"/>
</dbReference>
<accession>W8BWW8</accession>
<keyword evidence="6" id="KW-0999">Mitochondrion inner membrane</keyword>
<proteinExistence type="evidence at transcript level"/>
<keyword evidence="8" id="KW-0496">Mitochondrion</keyword>
<dbReference type="GO" id="GO:0005743">
    <property type="term" value="C:mitochondrial inner membrane"/>
    <property type="evidence" value="ECO:0007669"/>
    <property type="project" value="UniProtKB-SubCell"/>
</dbReference>
<comment type="subcellular location">
    <subcellularLocation>
        <location evidence="1">Mitochondrion inner membrane</location>
        <topology evidence="1">Multi-pass membrane protein</topology>
    </subcellularLocation>
</comment>
<dbReference type="Pfam" id="PF00153">
    <property type="entry name" value="Mito_carr"/>
    <property type="match status" value="3"/>
</dbReference>
<reference evidence="14" key="2">
    <citation type="journal article" date="2014" name="BMC Genomics">
        <title>A genomic perspective to assessing quality of mass-reared SIT flies used in Mediterranean fruit fly (Ceratitis capitata) eradication in California.</title>
        <authorList>
            <person name="Calla B."/>
            <person name="Hall B."/>
            <person name="Hou S."/>
            <person name="Geib S.M."/>
        </authorList>
    </citation>
    <scope>NUCLEOTIDE SEQUENCE</scope>
</reference>
<organism evidence="14">
    <name type="scientific">Ceratitis capitata</name>
    <name type="common">Mediterranean fruit fly</name>
    <name type="synonym">Tephritis capitata</name>
    <dbReference type="NCBI Taxonomy" id="7213"/>
    <lineage>
        <taxon>Eukaryota</taxon>
        <taxon>Metazoa</taxon>
        <taxon>Ecdysozoa</taxon>
        <taxon>Arthropoda</taxon>
        <taxon>Hexapoda</taxon>
        <taxon>Insecta</taxon>
        <taxon>Pterygota</taxon>
        <taxon>Neoptera</taxon>
        <taxon>Endopterygota</taxon>
        <taxon>Diptera</taxon>
        <taxon>Brachycera</taxon>
        <taxon>Muscomorpha</taxon>
        <taxon>Tephritoidea</taxon>
        <taxon>Tephritidae</taxon>
        <taxon>Ceratitis</taxon>
        <taxon>Ceratitis</taxon>
    </lineage>
</organism>
<keyword evidence="3 11" id="KW-0813">Transport</keyword>
<evidence type="ECO:0000256" key="7">
    <source>
        <dbReference type="ARBA" id="ARBA00022989"/>
    </source>
</evidence>
<feature type="repeat" description="Solcar" evidence="10">
    <location>
        <begin position="113"/>
        <end position="204"/>
    </location>
</feature>
<evidence type="ECO:0000313" key="14">
    <source>
        <dbReference type="EMBL" id="JAC05806.1"/>
    </source>
</evidence>
<dbReference type="InterPro" id="IPR018108">
    <property type="entry name" value="MCP_transmembrane"/>
</dbReference>
<evidence type="ECO:0000256" key="10">
    <source>
        <dbReference type="PROSITE-ProRule" id="PRU00282"/>
    </source>
</evidence>
<keyword evidence="5" id="KW-0677">Repeat</keyword>
<name>W8BWW8_CERCA</name>
<reference evidence="13" key="3">
    <citation type="submission" date="2020-11" db="EMBL/GenBank/DDBJ databases">
        <authorList>
            <person name="Whitehead M."/>
        </authorList>
    </citation>
    <scope>NUCLEOTIDE SEQUENCE</scope>
    <source>
        <strain evidence="13">EGII</strain>
    </source>
</reference>
<dbReference type="GO" id="GO:0055085">
    <property type="term" value="P:transmembrane transport"/>
    <property type="evidence" value="ECO:0007669"/>
    <property type="project" value="InterPro"/>
</dbReference>
<dbReference type="InterPro" id="IPR050391">
    <property type="entry name" value="Mito_Metabolite_Transporter"/>
</dbReference>
<feature type="repeat" description="Solcar" evidence="10">
    <location>
        <begin position="213"/>
        <end position="302"/>
    </location>
</feature>
<evidence type="ECO:0000256" key="3">
    <source>
        <dbReference type="ARBA" id="ARBA00022448"/>
    </source>
</evidence>
<dbReference type="PANTHER" id="PTHR45618">
    <property type="entry name" value="MITOCHONDRIAL DICARBOXYLATE CARRIER-RELATED"/>
    <property type="match status" value="1"/>
</dbReference>
<evidence type="ECO:0000256" key="12">
    <source>
        <dbReference type="SAM" id="Phobius"/>
    </source>
</evidence>
<keyword evidence="7 12" id="KW-1133">Transmembrane helix</keyword>
<evidence type="ECO:0000256" key="5">
    <source>
        <dbReference type="ARBA" id="ARBA00022737"/>
    </source>
</evidence>
<protein>
    <submittedName>
        <fullName evidence="13">(Mediterranean fruit fly) hypothetical protein</fullName>
    </submittedName>
    <submittedName>
        <fullName evidence="14">Mitochondrial 2-oxoglutarate/malate carrier protein</fullName>
    </submittedName>
</protein>
<evidence type="ECO:0000256" key="9">
    <source>
        <dbReference type="ARBA" id="ARBA00023136"/>
    </source>
</evidence>
<dbReference type="Gene3D" id="1.50.40.10">
    <property type="entry name" value="Mitochondrial carrier domain"/>
    <property type="match status" value="1"/>
</dbReference>
<evidence type="ECO:0000256" key="2">
    <source>
        <dbReference type="ARBA" id="ARBA00006375"/>
    </source>
</evidence>
<comment type="similarity">
    <text evidence="2 11">Belongs to the mitochondrial carrier (TC 2.A.29) family.</text>
</comment>